<reference evidence="7 8" key="1">
    <citation type="submission" date="2024-10" db="EMBL/GenBank/DDBJ databases">
        <authorList>
            <person name="Kim D."/>
        </authorList>
    </citation>
    <scope>NUCLEOTIDE SEQUENCE [LARGE SCALE GENOMIC DNA]</scope>
    <source>
        <strain evidence="7">BH-2024</strain>
    </source>
</reference>
<keyword evidence="6" id="KW-0131">Cell cycle</keyword>
<evidence type="ECO:0000313" key="8">
    <source>
        <dbReference type="Proteomes" id="UP001620626"/>
    </source>
</evidence>
<dbReference type="InterPro" id="IPR011990">
    <property type="entry name" value="TPR-like_helical_dom_sf"/>
</dbReference>
<keyword evidence="8" id="KW-1185">Reference proteome</keyword>
<evidence type="ECO:0000256" key="6">
    <source>
        <dbReference type="ARBA" id="ARBA00023306"/>
    </source>
</evidence>
<dbReference type="GO" id="GO:0051301">
    <property type="term" value="P:cell division"/>
    <property type="evidence" value="ECO:0007669"/>
    <property type="project" value="UniProtKB-KW"/>
</dbReference>
<organism evidence="7 8">
    <name type="scientific">Heterodera trifolii</name>
    <dbReference type="NCBI Taxonomy" id="157864"/>
    <lineage>
        <taxon>Eukaryota</taxon>
        <taxon>Metazoa</taxon>
        <taxon>Ecdysozoa</taxon>
        <taxon>Nematoda</taxon>
        <taxon>Chromadorea</taxon>
        <taxon>Rhabditida</taxon>
        <taxon>Tylenchina</taxon>
        <taxon>Tylenchomorpha</taxon>
        <taxon>Tylenchoidea</taxon>
        <taxon>Heteroderidae</taxon>
        <taxon>Heteroderinae</taxon>
        <taxon>Heterodera</taxon>
    </lineage>
</organism>
<comment type="caution">
    <text evidence="7">The sequence shown here is derived from an EMBL/GenBank/DDBJ whole genome shotgun (WGS) entry which is preliminary data.</text>
</comment>
<dbReference type="AlphaFoldDB" id="A0ABD2M348"/>
<protein>
    <submittedName>
        <fullName evidence="7">Uncharacterized protein</fullName>
    </submittedName>
</protein>
<evidence type="ECO:0000256" key="3">
    <source>
        <dbReference type="ARBA" id="ARBA00022776"/>
    </source>
</evidence>
<evidence type="ECO:0000256" key="2">
    <source>
        <dbReference type="ARBA" id="ARBA00022737"/>
    </source>
</evidence>
<accession>A0ABD2M348</accession>
<keyword evidence="1" id="KW-0132">Cell division</keyword>
<dbReference type="PANTHER" id="PTHR12558">
    <property type="entry name" value="CELL DIVISION CYCLE 16,23,27"/>
    <property type="match status" value="1"/>
</dbReference>
<evidence type="ECO:0000256" key="4">
    <source>
        <dbReference type="ARBA" id="ARBA00022786"/>
    </source>
</evidence>
<dbReference type="SUPFAM" id="SSF48452">
    <property type="entry name" value="TPR-like"/>
    <property type="match status" value="1"/>
</dbReference>
<dbReference type="EMBL" id="JBICBT010000166">
    <property type="protein sequence ID" value="KAL3121955.1"/>
    <property type="molecule type" value="Genomic_DNA"/>
</dbReference>
<evidence type="ECO:0000256" key="5">
    <source>
        <dbReference type="ARBA" id="ARBA00022803"/>
    </source>
</evidence>
<dbReference type="Gene3D" id="1.25.40.10">
    <property type="entry name" value="Tetratricopeptide repeat domain"/>
    <property type="match status" value="1"/>
</dbReference>
<dbReference type="Proteomes" id="UP001620626">
    <property type="component" value="Unassembled WGS sequence"/>
</dbReference>
<keyword evidence="2" id="KW-0677">Repeat</keyword>
<evidence type="ECO:0000256" key="1">
    <source>
        <dbReference type="ARBA" id="ARBA00022618"/>
    </source>
</evidence>
<name>A0ABD2M348_9BILA</name>
<evidence type="ECO:0000313" key="7">
    <source>
        <dbReference type="EMBL" id="KAL3121955.1"/>
    </source>
</evidence>
<keyword evidence="5" id="KW-0802">TPR repeat</keyword>
<keyword evidence="3" id="KW-0498">Mitosis</keyword>
<gene>
    <name evidence="7" type="ORF">niasHT_001954</name>
</gene>
<dbReference type="PANTHER" id="PTHR12558:SF9">
    <property type="entry name" value="CELL DIVISION CYCLE PROTEIN 16 HOMOLOG"/>
    <property type="match status" value="1"/>
</dbReference>
<proteinExistence type="predicted"/>
<keyword evidence="4" id="KW-0833">Ubl conjugation pathway</keyword>
<sequence>MMNSGFGEGWLAYGHALFYMEAHEQAMNCYLRASRILEGHFEPLLYIVVEYCFANNFKLAADFLTDAAQVAGANALVLHEQASTAFMERKFAEAEQLLMHALRLLVGANNASIRVPLLLTNNKMPSTIVRTVINNRIRNCIKRLNN</sequence>